<comment type="subcellular location">
    <subcellularLocation>
        <location evidence="1">Nucleus</location>
    </subcellularLocation>
</comment>
<dbReference type="PANTHER" id="PTHR31190">
    <property type="entry name" value="DNA-BINDING DOMAIN"/>
    <property type="match status" value="1"/>
</dbReference>
<dbReference type="InterPro" id="IPR001471">
    <property type="entry name" value="AP2/ERF_dom"/>
</dbReference>
<evidence type="ECO:0000259" key="8">
    <source>
        <dbReference type="PROSITE" id="PS51032"/>
    </source>
</evidence>
<dbReference type="PROSITE" id="PS51032">
    <property type="entry name" value="AP2_ERF"/>
    <property type="match status" value="1"/>
</dbReference>
<dbReference type="InterPro" id="IPR044808">
    <property type="entry name" value="ERF_plant"/>
</dbReference>
<sequence length="266" mass="29784">MDSSDFQYPYSQFSPQSSSSLVSQETFNQALPFNENDSQEMLLLGVLKQAAPERSFLSNPRDDEVSLKANDEVKISYRGVRKRPWGKYAAEIRDSTRKGVRVWLGTFDTAEAAALAYDRAALTMRGSMAILNFPMDKVYRSLEEMNYGFEEGCSPVLAMKKRHSLKNKGGVVKKKVKRENMVVFEDLGADYLEQLLSLSDTSTLFSGGESNCCGGRRSLGDGGGDNLVTRFDTSFNLYAKSRPDGLFQNKTLEQLHFEKARGQRST</sequence>
<dbReference type="PANTHER" id="PTHR31190:SF400">
    <property type="entry name" value="ETHYLENE-RESPONSIVE TRANSCRIPTION FACTOR 1B-LIKE"/>
    <property type="match status" value="1"/>
</dbReference>
<evidence type="ECO:0000256" key="1">
    <source>
        <dbReference type="ARBA" id="ARBA00004123"/>
    </source>
</evidence>
<keyword evidence="4" id="KW-0804">Transcription</keyword>
<dbReference type="Proteomes" id="UP000436088">
    <property type="component" value="Unassembled WGS sequence"/>
</dbReference>
<feature type="region of interest" description="Disordered" evidence="7">
    <location>
        <begin position="1"/>
        <end position="21"/>
    </location>
</feature>
<comment type="caution">
    <text evidence="9">The sequence shown here is derived from an EMBL/GenBank/DDBJ whole genome shotgun (WGS) entry which is preliminary data.</text>
</comment>
<dbReference type="SMART" id="SM00380">
    <property type="entry name" value="AP2"/>
    <property type="match status" value="1"/>
</dbReference>
<organism evidence="9 10">
    <name type="scientific">Hibiscus syriacus</name>
    <name type="common">Rose of Sharon</name>
    <dbReference type="NCBI Taxonomy" id="106335"/>
    <lineage>
        <taxon>Eukaryota</taxon>
        <taxon>Viridiplantae</taxon>
        <taxon>Streptophyta</taxon>
        <taxon>Embryophyta</taxon>
        <taxon>Tracheophyta</taxon>
        <taxon>Spermatophyta</taxon>
        <taxon>Magnoliopsida</taxon>
        <taxon>eudicotyledons</taxon>
        <taxon>Gunneridae</taxon>
        <taxon>Pentapetalae</taxon>
        <taxon>rosids</taxon>
        <taxon>malvids</taxon>
        <taxon>Malvales</taxon>
        <taxon>Malvaceae</taxon>
        <taxon>Malvoideae</taxon>
        <taxon>Hibiscus</taxon>
    </lineage>
</organism>
<dbReference type="AlphaFoldDB" id="A0A6A3ANC5"/>
<keyword evidence="2" id="KW-0805">Transcription regulation</keyword>
<dbReference type="GO" id="GO:0005634">
    <property type="term" value="C:nucleus"/>
    <property type="evidence" value="ECO:0007669"/>
    <property type="project" value="UniProtKB-SubCell"/>
</dbReference>
<evidence type="ECO:0000256" key="7">
    <source>
        <dbReference type="SAM" id="MobiDB-lite"/>
    </source>
</evidence>
<dbReference type="Pfam" id="PF00847">
    <property type="entry name" value="AP2"/>
    <property type="match status" value="1"/>
</dbReference>
<evidence type="ECO:0000256" key="3">
    <source>
        <dbReference type="ARBA" id="ARBA00023125"/>
    </source>
</evidence>
<dbReference type="GO" id="GO:0009873">
    <property type="term" value="P:ethylene-activated signaling pathway"/>
    <property type="evidence" value="ECO:0007669"/>
    <property type="project" value="InterPro"/>
</dbReference>
<comment type="similarity">
    <text evidence="6">Belongs to the AP2/ERF transcription factor family. ERF subfamily.</text>
</comment>
<feature type="compositionally biased region" description="Low complexity" evidence="7">
    <location>
        <begin position="1"/>
        <end position="20"/>
    </location>
</feature>
<evidence type="ECO:0000256" key="2">
    <source>
        <dbReference type="ARBA" id="ARBA00023015"/>
    </source>
</evidence>
<gene>
    <name evidence="9" type="ORF">F3Y22_tig00110422pilonHSYRG00014</name>
</gene>
<evidence type="ECO:0000256" key="4">
    <source>
        <dbReference type="ARBA" id="ARBA00023163"/>
    </source>
</evidence>
<dbReference type="EMBL" id="VEPZ02000981">
    <property type="protein sequence ID" value="KAE8705528.1"/>
    <property type="molecule type" value="Genomic_DNA"/>
</dbReference>
<feature type="domain" description="AP2/ERF" evidence="8">
    <location>
        <begin position="76"/>
        <end position="134"/>
    </location>
</feature>
<name>A0A6A3ANC5_HIBSY</name>
<evidence type="ECO:0000256" key="5">
    <source>
        <dbReference type="ARBA" id="ARBA00023242"/>
    </source>
</evidence>
<evidence type="ECO:0000256" key="6">
    <source>
        <dbReference type="ARBA" id="ARBA00024343"/>
    </source>
</evidence>
<dbReference type="InterPro" id="IPR016177">
    <property type="entry name" value="DNA-bd_dom_sf"/>
</dbReference>
<protein>
    <submittedName>
        <fullName evidence="9">Ethylene-responsive transcription factor 1B</fullName>
    </submittedName>
</protein>
<evidence type="ECO:0000313" key="9">
    <source>
        <dbReference type="EMBL" id="KAE8705528.1"/>
    </source>
</evidence>
<accession>A0A6A3ANC5</accession>
<evidence type="ECO:0000313" key="10">
    <source>
        <dbReference type="Proteomes" id="UP000436088"/>
    </source>
</evidence>
<dbReference type="FunFam" id="3.30.730.10:FF:000001">
    <property type="entry name" value="Ethylene-responsive transcription factor 2"/>
    <property type="match status" value="1"/>
</dbReference>
<dbReference type="SUPFAM" id="SSF54171">
    <property type="entry name" value="DNA-binding domain"/>
    <property type="match status" value="1"/>
</dbReference>
<dbReference type="CDD" id="cd00018">
    <property type="entry name" value="AP2"/>
    <property type="match status" value="1"/>
</dbReference>
<keyword evidence="10" id="KW-1185">Reference proteome</keyword>
<dbReference type="Gene3D" id="3.30.730.10">
    <property type="entry name" value="AP2/ERF domain"/>
    <property type="match status" value="1"/>
</dbReference>
<keyword evidence="5" id="KW-0539">Nucleus</keyword>
<reference evidence="9" key="1">
    <citation type="submission" date="2019-09" db="EMBL/GenBank/DDBJ databases">
        <title>Draft genome information of white flower Hibiscus syriacus.</title>
        <authorList>
            <person name="Kim Y.-M."/>
        </authorList>
    </citation>
    <scope>NUCLEOTIDE SEQUENCE [LARGE SCALE GENOMIC DNA]</scope>
    <source>
        <strain evidence="9">YM2019G1</strain>
    </source>
</reference>
<dbReference type="GO" id="GO:0003677">
    <property type="term" value="F:DNA binding"/>
    <property type="evidence" value="ECO:0007669"/>
    <property type="project" value="UniProtKB-KW"/>
</dbReference>
<dbReference type="PRINTS" id="PR00367">
    <property type="entry name" value="ETHRSPELEMNT"/>
</dbReference>
<proteinExistence type="inferred from homology"/>
<dbReference type="GO" id="GO:0003700">
    <property type="term" value="F:DNA-binding transcription factor activity"/>
    <property type="evidence" value="ECO:0007669"/>
    <property type="project" value="InterPro"/>
</dbReference>
<keyword evidence="3" id="KW-0238">DNA-binding</keyword>
<dbReference type="InterPro" id="IPR036955">
    <property type="entry name" value="AP2/ERF_dom_sf"/>
</dbReference>